<dbReference type="Proteomes" id="UP000318681">
    <property type="component" value="Unassembled WGS sequence"/>
</dbReference>
<gene>
    <name evidence="4" type="ORF">FOY91_01775</name>
</gene>
<dbReference type="GO" id="GO:0016628">
    <property type="term" value="F:oxidoreductase activity, acting on the CH-CH group of donors, NAD or NADP as acceptor"/>
    <property type="evidence" value="ECO:0007669"/>
    <property type="project" value="InterPro"/>
</dbReference>
<dbReference type="Pfam" id="PF16884">
    <property type="entry name" value="ADH_N_2"/>
    <property type="match status" value="1"/>
</dbReference>
<comment type="caution">
    <text evidence="4">The sequence shown here is derived from an EMBL/GenBank/DDBJ whole genome shotgun (WGS) entry which is preliminary data.</text>
</comment>
<keyword evidence="5" id="KW-1185">Reference proteome</keyword>
<keyword evidence="2" id="KW-1133">Transmembrane helix</keyword>
<dbReference type="RefSeq" id="WP_145147498.1">
    <property type="nucleotide sequence ID" value="NZ_VNIM01000003.1"/>
</dbReference>
<name>A0A558RD47_9SPHN</name>
<dbReference type="OrthoDB" id="9805663at2"/>
<dbReference type="EMBL" id="VNIM01000003">
    <property type="protein sequence ID" value="TVV77288.1"/>
    <property type="molecule type" value="Genomic_DNA"/>
</dbReference>
<keyword evidence="1" id="KW-0560">Oxidoreductase</keyword>
<reference evidence="4 5" key="1">
    <citation type="submission" date="2019-07" db="EMBL/GenBank/DDBJ databases">
        <title>Sphingomonas solaris sp. nov., isolated from a solar panel from Boston, Massachusetts.</title>
        <authorList>
            <person name="Tanner K."/>
            <person name="Pascual J."/>
            <person name="Mancuso C."/>
            <person name="Pereto J."/>
            <person name="Khalil A."/>
            <person name="Vilanova C."/>
        </authorList>
    </citation>
    <scope>NUCLEOTIDE SEQUENCE [LARGE SCALE GENOMIC DNA]</scope>
    <source>
        <strain evidence="4 5">R4DWN</strain>
    </source>
</reference>
<dbReference type="SMART" id="SM00829">
    <property type="entry name" value="PKS_ER"/>
    <property type="match status" value="1"/>
</dbReference>
<evidence type="ECO:0000256" key="1">
    <source>
        <dbReference type="ARBA" id="ARBA00023002"/>
    </source>
</evidence>
<evidence type="ECO:0000313" key="5">
    <source>
        <dbReference type="Proteomes" id="UP000318681"/>
    </source>
</evidence>
<dbReference type="Gene3D" id="3.90.180.10">
    <property type="entry name" value="Medium-chain alcohol dehydrogenases, catalytic domain"/>
    <property type="match status" value="1"/>
</dbReference>
<dbReference type="CDD" id="cd05288">
    <property type="entry name" value="PGDH"/>
    <property type="match status" value="1"/>
</dbReference>
<dbReference type="FunFam" id="3.40.50.720:FF:000121">
    <property type="entry name" value="Prostaglandin reductase 2"/>
    <property type="match status" value="1"/>
</dbReference>
<keyword evidence="2" id="KW-0472">Membrane</keyword>
<accession>A0A558RD47</accession>
<organism evidence="4 5">
    <name type="scientific">Alterirhizorhabdus solaris</name>
    <dbReference type="NCBI Taxonomy" id="2529389"/>
    <lineage>
        <taxon>Bacteria</taxon>
        <taxon>Pseudomonadati</taxon>
        <taxon>Pseudomonadota</taxon>
        <taxon>Alphaproteobacteria</taxon>
        <taxon>Sphingomonadales</taxon>
        <taxon>Rhizorhabdaceae</taxon>
        <taxon>Alterirhizorhabdus</taxon>
    </lineage>
</organism>
<dbReference type="PANTHER" id="PTHR43205">
    <property type="entry name" value="PROSTAGLANDIN REDUCTASE"/>
    <property type="match status" value="1"/>
</dbReference>
<feature type="transmembrane region" description="Helical" evidence="2">
    <location>
        <begin position="119"/>
        <end position="140"/>
    </location>
</feature>
<dbReference type="SUPFAM" id="SSF51735">
    <property type="entry name" value="NAD(P)-binding Rossmann-fold domains"/>
    <property type="match status" value="1"/>
</dbReference>
<dbReference type="InterPro" id="IPR036291">
    <property type="entry name" value="NAD(P)-bd_dom_sf"/>
</dbReference>
<evidence type="ECO:0000313" key="4">
    <source>
        <dbReference type="EMBL" id="TVV77288.1"/>
    </source>
</evidence>
<dbReference type="InterPro" id="IPR045010">
    <property type="entry name" value="MDR_fam"/>
</dbReference>
<keyword evidence="2" id="KW-0812">Transmembrane</keyword>
<proteinExistence type="predicted"/>
<dbReference type="InterPro" id="IPR041694">
    <property type="entry name" value="ADH_N_2"/>
</dbReference>
<dbReference type="Pfam" id="PF00107">
    <property type="entry name" value="ADH_zinc_N"/>
    <property type="match status" value="1"/>
</dbReference>
<evidence type="ECO:0000256" key="2">
    <source>
        <dbReference type="SAM" id="Phobius"/>
    </source>
</evidence>
<dbReference type="AlphaFoldDB" id="A0A558RD47"/>
<dbReference type="InterPro" id="IPR013149">
    <property type="entry name" value="ADH-like_C"/>
</dbReference>
<protein>
    <submittedName>
        <fullName evidence="4">NADP-dependent oxidoreductase</fullName>
    </submittedName>
</protein>
<dbReference type="InterPro" id="IPR020843">
    <property type="entry name" value="ER"/>
</dbReference>
<dbReference type="SUPFAM" id="SSF50129">
    <property type="entry name" value="GroES-like"/>
    <property type="match status" value="1"/>
</dbReference>
<feature type="domain" description="Enoyl reductase (ER)" evidence="3">
    <location>
        <begin position="16"/>
        <end position="329"/>
    </location>
</feature>
<evidence type="ECO:0000259" key="3">
    <source>
        <dbReference type="SMART" id="SM00829"/>
    </source>
</evidence>
<dbReference type="Gene3D" id="3.40.50.720">
    <property type="entry name" value="NAD(P)-binding Rossmann-like Domain"/>
    <property type="match status" value="1"/>
</dbReference>
<dbReference type="PANTHER" id="PTHR43205:SF7">
    <property type="entry name" value="PROSTAGLANDIN REDUCTASE 1"/>
    <property type="match status" value="1"/>
</dbReference>
<sequence>MNSREVRLERRPQGAPVREDFSIAQVAVPAPAAGEVQVRNLWMTMDPAMRGRMSDARSYVPPLELSRAMEGPAVGEVVASGDPAFAPGDLVWSRLGWREAFTAPADRVQKRARTLPPQAYLGFAGMTGLTAYVGLLHVAALKPGDVVFVSAASGGVGSVVCQIAKLKGHRVIGAAGGPRKSAFLTEVLKLDAAIDYKAEPSLTKALARAAPEGIDVYFDNVGGDHLQAALSIANPRARFALCGMISQYNATEPSAAPRNLTQAVTKELRLEGFIALSHLHHEAQFLADVTAWHAAGQMVQAETVYDGIDRALDAFDGLFNGEGLGKMLVRLGDAAA</sequence>
<dbReference type="InterPro" id="IPR011032">
    <property type="entry name" value="GroES-like_sf"/>
</dbReference>